<organism evidence="2 3">
    <name type="scientific">Hymenoscyphus fraxineus</name>
    <dbReference type="NCBI Taxonomy" id="746836"/>
    <lineage>
        <taxon>Eukaryota</taxon>
        <taxon>Fungi</taxon>
        <taxon>Dikarya</taxon>
        <taxon>Ascomycota</taxon>
        <taxon>Pezizomycotina</taxon>
        <taxon>Leotiomycetes</taxon>
        <taxon>Helotiales</taxon>
        <taxon>Helotiaceae</taxon>
        <taxon>Hymenoscyphus</taxon>
    </lineage>
</organism>
<feature type="compositionally biased region" description="Low complexity" evidence="1">
    <location>
        <begin position="206"/>
        <end position="220"/>
    </location>
</feature>
<name>A0A9N9PMU6_9HELO</name>
<feature type="compositionally biased region" description="Low complexity" evidence="1">
    <location>
        <begin position="1"/>
        <end position="23"/>
    </location>
</feature>
<evidence type="ECO:0000313" key="3">
    <source>
        <dbReference type="Proteomes" id="UP000696280"/>
    </source>
</evidence>
<dbReference type="EMBL" id="CAJVRL010000002">
    <property type="protein sequence ID" value="CAG8949310.1"/>
    <property type="molecule type" value="Genomic_DNA"/>
</dbReference>
<reference evidence="2" key="1">
    <citation type="submission" date="2021-07" db="EMBL/GenBank/DDBJ databases">
        <authorList>
            <person name="Durling M."/>
        </authorList>
    </citation>
    <scope>NUCLEOTIDE SEQUENCE</scope>
</reference>
<sequence length="381" mass="42442">MVLSDSSDSMPPSDNDPYSNSDMANTHVVNFDNMPQPLPIVGKLFGYGPQATMKKSVETIRQIEKKLGRPFTAEEMDAVVYWNAKTHRIRSYEPVLGIAGGLWRAYDTRQTFRFPFFRPDQVFPAFSKDAFPLTAFPMVRGPTAVMVWHGLRAFWYSTAGLVLSSMVISSYASTTTTIGILYDKRMAHLTKEMNEILKTGRKMPGQSTPQPSRNQQPQNQDDASPTGGIYGEEDFGKDGPEMVSDDPTPPKEQTALNPKPAPGFQQTRGTGETESKPFDYFDDASPTGGQGMSEDTRTSQPQGSAWERIRRGGGVPTPRQGSQDAWSKQRAQAQAGGSSDDFTSTQLNEERRYSKQDAQKDFDARIERERQGGDFTSNKKW</sequence>
<protein>
    <submittedName>
        <fullName evidence="2">Uncharacterized protein</fullName>
    </submittedName>
</protein>
<dbReference type="AlphaFoldDB" id="A0A9N9PMU6"/>
<feature type="compositionally biased region" description="Polar residues" evidence="1">
    <location>
        <begin position="319"/>
        <end position="347"/>
    </location>
</feature>
<accession>A0A9N9PMU6</accession>
<evidence type="ECO:0000256" key="1">
    <source>
        <dbReference type="SAM" id="MobiDB-lite"/>
    </source>
</evidence>
<feature type="region of interest" description="Disordered" evidence="1">
    <location>
        <begin position="201"/>
        <end position="381"/>
    </location>
</feature>
<feature type="region of interest" description="Disordered" evidence="1">
    <location>
        <begin position="1"/>
        <end position="24"/>
    </location>
</feature>
<proteinExistence type="predicted"/>
<evidence type="ECO:0000313" key="2">
    <source>
        <dbReference type="EMBL" id="CAG8949310.1"/>
    </source>
</evidence>
<dbReference type="Proteomes" id="UP000696280">
    <property type="component" value="Unassembled WGS sequence"/>
</dbReference>
<comment type="caution">
    <text evidence="2">The sequence shown here is derived from an EMBL/GenBank/DDBJ whole genome shotgun (WGS) entry which is preliminary data.</text>
</comment>
<feature type="compositionally biased region" description="Basic and acidic residues" evidence="1">
    <location>
        <begin position="348"/>
        <end position="372"/>
    </location>
</feature>
<dbReference type="OrthoDB" id="7771656at2759"/>
<gene>
    <name evidence="2" type="ORF">HYFRA_00004937</name>
</gene>
<keyword evidence="3" id="KW-1185">Reference proteome</keyword>